<feature type="transmembrane region" description="Helical" evidence="1">
    <location>
        <begin position="278"/>
        <end position="300"/>
    </location>
</feature>
<evidence type="ECO:0000313" key="4">
    <source>
        <dbReference type="WormBase" id="F13A7.8"/>
    </source>
</evidence>
<dbReference type="Pfam" id="PF10327">
    <property type="entry name" value="7TM_GPCR_Sri"/>
    <property type="match status" value="1"/>
</dbReference>
<protein>
    <submittedName>
        <fullName evidence="2">Serpentine Receptor, class H</fullName>
    </submittedName>
</protein>
<dbReference type="PANTHER" id="PTHR45830">
    <property type="entry name" value="SERPENTINE RECEPTOR, CLASS I"/>
    <property type="match status" value="1"/>
</dbReference>
<dbReference type="PANTHER" id="PTHR45830:SF21">
    <property type="entry name" value="SERPENTINE RECEPTOR, CLASS H-RELATED"/>
    <property type="match status" value="1"/>
</dbReference>
<gene>
    <name evidence="2 4" type="primary">sri-65</name>
    <name evidence="2" type="ORF">CELE_F13A7.8</name>
    <name evidence="4" type="ORF">F13A7.8</name>
</gene>
<dbReference type="HOGENOM" id="CLU_067919_1_0_1"/>
<dbReference type="EMBL" id="BX284605">
    <property type="protein sequence ID" value="CAB07578.2"/>
    <property type="molecule type" value="Genomic_DNA"/>
</dbReference>
<keyword evidence="1" id="KW-0812">Transmembrane</keyword>
<dbReference type="RefSeq" id="NP_507140.2">
    <property type="nucleotide sequence ID" value="NM_074739.2"/>
</dbReference>
<dbReference type="PhylomeDB" id="O45356"/>
<evidence type="ECO:0000313" key="3">
    <source>
        <dbReference type="Proteomes" id="UP000001940"/>
    </source>
</evidence>
<name>O45356_CAEEL</name>
<dbReference type="WormBase" id="F13A7.8">
    <property type="protein sequence ID" value="CE33614"/>
    <property type="gene ID" value="WBGene00005577"/>
    <property type="gene designation" value="sri-65"/>
</dbReference>
<accession>O45356</accession>
<dbReference type="PIR" id="T20812">
    <property type="entry name" value="T20812"/>
</dbReference>
<dbReference type="eggNOG" id="ENOG502TJIU">
    <property type="taxonomic scope" value="Eukaryota"/>
</dbReference>
<dbReference type="AlphaFoldDB" id="O45356"/>
<sequence length="325" mass="37619">MYNIDFTTPRWLIIYYHSVSFTSIILNSLGFYLTTFECQKMNKYRYYLLSFQICCTITDTHLSFLMQPIPFYPILAGYIEGVLKYVLESPVEIAMDILFVIVILNIESFFLCTHFKHQSLATILMQHIFPKWYDLSIYIICAVAPIIGGIWFFLLMPTKKEQWEYIIEAYPDYLDDFQSLAHFTIFRKSIGMIFFFLFLLGGISGLLFLLTLYLIDIFRMMSILKTKISKSNYKKHHDGVRSIQVSIATSAVAVICPSFIVVIVLFDVGNAQLLTELAVAVVGTHGSINVICMLVFFPPYRDFMRKSFKKKKHRIIEANSAVVTM</sequence>
<feature type="transmembrane region" description="Helical" evidence="1">
    <location>
        <begin position="190"/>
        <end position="215"/>
    </location>
</feature>
<feature type="transmembrane region" description="Helical" evidence="1">
    <location>
        <begin position="135"/>
        <end position="154"/>
    </location>
</feature>
<keyword evidence="1" id="KW-0472">Membrane</keyword>
<dbReference type="GeneID" id="184404"/>
<proteinExistence type="predicted"/>
<evidence type="ECO:0000256" key="1">
    <source>
        <dbReference type="SAM" id="Phobius"/>
    </source>
</evidence>
<dbReference type="CTD" id="184404"/>
<dbReference type="UCSC" id="F13A7.8">
    <property type="organism name" value="c. elegans"/>
</dbReference>
<reference evidence="2 3" key="1">
    <citation type="journal article" date="1998" name="Science">
        <title>Genome sequence of the nematode C. elegans: a platform for investigating biology.</title>
        <authorList>
            <consortium name="The C. elegans sequencing consortium"/>
            <person name="Sulson J.E."/>
            <person name="Waterston R."/>
        </authorList>
    </citation>
    <scope>NUCLEOTIDE SEQUENCE [LARGE SCALE GENOMIC DNA]</scope>
    <source>
        <strain evidence="2 3">Bristol N2</strain>
    </source>
</reference>
<dbReference type="Proteomes" id="UP000001940">
    <property type="component" value="Chromosome V"/>
</dbReference>
<keyword evidence="3" id="KW-1185">Reference proteome</keyword>
<dbReference type="PaxDb" id="6239-F13A7.8"/>
<keyword evidence="1" id="KW-1133">Transmembrane helix</keyword>
<dbReference type="InterPro" id="IPR019429">
    <property type="entry name" value="7TM_GPCR_serpentine_rcpt_Sri"/>
</dbReference>
<dbReference type="KEGG" id="cel:CELE_F13A7.8"/>
<evidence type="ECO:0000313" key="2">
    <source>
        <dbReference type="EMBL" id="CAB07578.2"/>
    </source>
</evidence>
<dbReference type="InParanoid" id="O45356"/>
<feature type="transmembrane region" description="Helical" evidence="1">
    <location>
        <begin position="12"/>
        <end position="34"/>
    </location>
</feature>
<feature type="transmembrane region" description="Helical" evidence="1">
    <location>
        <begin position="93"/>
        <end position="115"/>
    </location>
</feature>
<dbReference type="OMA" id="CTITDTH"/>
<keyword evidence="2" id="KW-0675">Receptor</keyword>
<organism evidence="2 3">
    <name type="scientific">Caenorhabditis elegans</name>
    <dbReference type="NCBI Taxonomy" id="6239"/>
    <lineage>
        <taxon>Eukaryota</taxon>
        <taxon>Metazoa</taxon>
        <taxon>Ecdysozoa</taxon>
        <taxon>Nematoda</taxon>
        <taxon>Chromadorea</taxon>
        <taxon>Rhabditida</taxon>
        <taxon>Rhabditina</taxon>
        <taxon>Rhabditomorpha</taxon>
        <taxon>Rhabditoidea</taxon>
        <taxon>Rhabditidae</taxon>
        <taxon>Peloderinae</taxon>
        <taxon>Caenorhabditis</taxon>
    </lineage>
</organism>
<feature type="transmembrane region" description="Helical" evidence="1">
    <location>
        <begin position="243"/>
        <end position="266"/>
    </location>
</feature>
<dbReference type="AGR" id="WB:WBGene00005577"/>
<feature type="transmembrane region" description="Helical" evidence="1">
    <location>
        <begin position="46"/>
        <end position="66"/>
    </location>
</feature>
<dbReference type="FunCoup" id="O45356">
    <property type="interactions" value="2"/>
</dbReference>